<dbReference type="RefSeq" id="WP_090850895.1">
    <property type="nucleotide sequence ID" value="NZ_FNJU01000002.1"/>
</dbReference>
<dbReference type="Proteomes" id="UP000199159">
    <property type="component" value="Unassembled WGS sequence"/>
</dbReference>
<keyword evidence="1" id="KW-0472">Membrane</keyword>
<dbReference type="AlphaFoldDB" id="A0A1H0RX56"/>
<sequence>MPYCILLFLACILSGFALLQITLTGALAGLTPILHIIATLVILVFALVIIYKGFVALIKKKC</sequence>
<keyword evidence="1" id="KW-1133">Transmembrane helix</keyword>
<organism evidence="2 3">
    <name type="scientific">Litchfieldia salsa</name>
    <dbReference type="NCBI Taxonomy" id="930152"/>
    <lineage>
        <taxon>Bacteria</taxon>
        <taxon>Bacillati</taxon>
        <taxon>Bacillota</taxon>
        <taxon>Bacilli</taxon>
        <taxon>Bacillales</taxon>
        <taxon>Bacillaceae</taxon>
        <taxon>Litchfieldia</taxon>
    </lineage>
</organism>
<keyword evidence="3" id="KW-1185">Reference proteome</keyword>
<proteinExistence type="predicted"/>
<evidence type="ECO:0000313" key="3">
    <source>
        <dbReference type="Proteomes" id="UP000199159"/>
    </source>
</evidence>
<dbReference type="OrthoDB" id="2439445at2"/>
<gene>
    <name evidence="2" type="ORF">SAMN05216565_102421</name>
</gene>
<dbReference type="EMBL" id="FNJU01000002">
    <property type="protein sequence ID" value="SDP33929.1"/>
    <property type="molecule type" value="Genomic_DNA"/>
</dbReference>
<feature type="transmembrane region" description="Helical" evidence="1">
    <location>
        <begin position="36"/>
        <end position="58"/>
    </location>
</feature>
<keyword evidence="1" id="KW-0812">Transmembrane</keyword>
<evidence type="ECO:0000256" key="1">
    <source>
        <dbReference type="SAM" id="Phobius"/>
    </source>
</evidence>
<name>A0A1H0RX56_9BACI</name>
<accession>A0A1H0RX56</accession>
<evidence type="ECO:0000313" key="2">
    <source>
        <dbReference type="EMBL" id="SDP33929.1"/>
    </source>
</evidence>
<reference evidence="3" key="1">
    <citation type="submission" date="2016-10" db="EMBL/GenBank/DDBJ databases">
        <authorList>
            <person name="Varghese N."/>
            <person name="Submissions S."/>
        </authorList>
    </citation>
    <scope>NUCLEOTIDE SEQUENCE [LARGE SCALE GENOMIC DNA]</scope>
    <source>
        <strain evidence="3">IBRC-M10078</strain>
    </source>
</reference>
<protein>
    <submittedName>
        <fullName evidence="2">Uncharacterized protein</fullName>
    </submittedName>
</protein>